<dbReference type="Gene3D" id="3.40.50.150">
    <property type="entry name" value="Vaccinia Virus protein VP39"/>
    <property type="match status" value="1"/>
</dbReference>
<proteinExistence type="predicted"/>
<sequence length="193" mass="22380">MGDTDGLESKNNLEVFYNTWKSHKGKVGHKNDINSWTAFFLGFTEVKPDGDFLPTRRAFARAGFPDIDTDFDFENRDDVYAYISHSDKGIYQAKPLLETLNFEYLQTLVWWGKNGYSMQLHRKTWSYRHELILFMQKGDPPALNTGEKGAWYTSVIEAPRPQSNFTEGRCHPTQKPLKLYKTLIYRTPGDVIL</sequence>
<accession>A0A0F8ZIE2</accession>
<name>A0A0F8ZIE2_9ZZZZ</name>
<protein>
    <submittedName>
        <fullName evidence="1">Uncharacterized protein</fullName>
    </submittedName>
</protein>
<reference evidence="1" key="1">
    <citation type="journal article" date="2015" name="Nature">
        <title>Complex archaea that bridge the gap between prokaryotes and eukaryotes.</title>
        <authorList>
            <person name="Spang A."/>
            <person name="Saw J.H."/>
            <person name="Jorgensen S.L."/>
            <person name="Zaremba-Niedzwiedzka K."/>
            <person name="Martijn J."/>
            <person name="Lind A.E."/>
            <person name="van Eijk R."/>
            <person name="Schleper C."/>
            <person name="Guy L."/>
            <person name="Ettema T.J."/>
        </authorList>
    </citation>
    <scope>NUCLEOTIDE SEQUENCE</scope>
</reference>
<dbReference type="SUPFAM" id="SSF53335">
    <property type="entry name" value="S-adenosyl-L-methionine-dependent methyltransferases"/>
    <property type="match status" value="1"/>
</dbReference>
<evidence type="ECO:0000313" key="1">
    <source>
        <dbReference type="EMBL" id="KKK59726.1"/>
    </source>
</evidence>
<organism evidence="1">
    <name type="scientific">marine sediment metagenome</name>
    <dbReference type="NCBI Taxonomy" id="412755"/>
    <lineage>
        <taxon>unclassified sequences</taxon>
        <taxon>metagenomes</taxon>
        <taxon>ecological metagenomes</taxon>
    </lineage>
</organism>
<dbReference type="AlphaFoldDB" id="A0A0F8ZIE2"/>
<dbReference type="EMBL" id="LAZR01063322">
    <property type="protein sequence ID" value="KKK59726.1"/>
    <property type="molecule type" value="Genomic_DNA"/>
</dbReference>
<comment type="caution">
    <text evidence="1">The sequence shown here is derived from an EMBL/GenBank/DDBJ whole genome shotgun (WGS) entry which is preliminary data.</text>
</comment>
<dbReference type="InterPro" id="IPR029063">
    <property type="entry name" value="SAM-dependent_MTases_sf"/>
</dbReference>
<gene>
    <name evidence="1" type="ORF">LCGC14_3031520</name>
</gene>
<feature type="non-terminal residue" evidence="1">
    <location>
        <position position="193"/>
    </location>
</feature>